<keyword evidence="4 6" id="KW-0067">ATP-binding</keyword>
<dbReference type="Pfam" id="PF00271">
    <property type="entry name" value="Helicase_C"/>
    <property type="match status" value="1"/>
</dbReference>
<evidence type="ECO:0000256" key="3">
    <source>
        <dbReference type="ARBA" id="ARBA00022806"/>
    </source>
</evidence>
<dbReference type="SUPFAM" id="SSF52540">
    <property type="entry name" value="P-loop containing nucleoside triphosphate hydrolases"/>
    <property type="match status" value="3"/>
</dbReference>
<evidence type="ECO:0000256" key="1">
    <source>
        <dbReference type="ARBA" id="ARBA00022741"/>
    </source>
</evidence>
<feature type="compositionally biased region" description="Polar residues" evidence="7">
    <location>
        <begin position="761"/>
        <end position="773"/>
    </location>
</feature>
<dbReference type="GO" id="GO:0016787">
    <property type="term" value="F:hydrolase activity"/>
    <property type="evidence" value="ECO:0007669"/>
    <property type="project" value="UniProtKB-KW"/>
</dbReference>
<evidence type="ECO:0000259" key="9">
    <source>
        <dbReference type="PROSITE" id="PS51194"/>
    </source>
</evidence>
<dbReference type="PANTHER" id="PTHR24031">
    <property type="entry name" value="RNA HELICASE"/>
    <property type="match status" value="1"/>
</dbReference>
<dbReference type="Pfam" id="PF13959">
    <property type="entry name" value="CTE_SPB4"/>
    <property type="match status" value="1"/>
</dbReference>
<gene>
    <name evidence="10" type="ORF">QE152_g733</name>
</gene>
<comment type="function">
    <text evidence="6">RNA helicase.</text>
</comment>
<proteinExistence type="inferred from homology"/>
<evidence type="ECO:0000256" key="5">
    <source>
        <dbReference type="ARBA" id="ARBA00022884"/>
    </source>
</evidence>
<dbReference type="InterPro" id="IPR014001">
    <property type="entry name" value="Helicase_ATP-bd"/>
</dbReference>
<feature type="compositionally biased region" description="Basic residues" evidence="7">
    <location>
        <begin position="795"/>
        <end position="806"/>
    </location>
</feature>
<evidence type="ECO:0000256" key="6">
    <source>
        <dbReference type="RuleBase" id="RU365068"/>
    </source>
</evidence>
<sequence length="806" mass="92299">MKVNSKAAKDIKQSKMITKPTFTFSWDNNKEKPVQSTVFKKRDKNKSLQINKISNNATNELQITSESVHENITEPNSNKHVKRKKRKDKLLAKQLLKEGVNVDMTKLNNDNQTKNYALFTDSPKRLHINVSSGKSVSEKVFATSDRKFNNLDIHRHLVSNLEKIDFKALTNVQEKAIPIIMSGKSCLIRSQTGSGKTLAYAVPILDALQSISPRIKRTDGVQALIVLPTRELALQTHELFNKINTFQWIVTGHLCGGENRKSEKDRLRKGISILIGTPGRLLDHALHTSCFSLAKIRCLVLDEADRLLDMGFRKDVKIRCLVLDEADRLLDMGFRKDVISLVEQIDKAKSDSEYDPLAMIKNQTSKLNPNSSENDFESVLPILKDVTSKDRQTILLSATLNKDVSELADFAMEGCHEQRSPNYPLIRYSKQRHQENSTSPITDTQDFVIPNTVKQEFMVTFVKHRLFTLSALIAAKSKQNSKIFVFMASSHMVEFHYELFTRYLRCMPKNRSVVKRSDYKGDKVVEFEDDDHEDESQEDEIVVDTEFFKLHGSMDQKIRKEVFTAFRKAKKGVLICTDVAARGLDVPEADCIVQYTPPQSDKDYLHRVGRTGRAGKYGSAVIFLTHEEQEYVDHLREYKVFLSNRDPEEYLRHLCQLMDQPNLEEAATALQRYYESKVASDKELRKSACFAYSTWSRFYNSYPTKLRRIFNFKNVNLGHYVTSFALTITPTEVSQIVRGQVANVEKPRLNKKLALHDEELTPTTRQSKSTQSKQNKRKSINLAMSEYSSGLESPKKKKKKKNIDTT</sequence>
<dbReference type="GO" id="GO:0003724">
    <property type="term" value="F:RNA helicase activity"/>
    <property type="evidence" value="ECO:0007669"/>
    <property type="project" value="UniProtKB-EC"/>
</dbReference>
<dbReference type="InterPro" id="IPR027417">
    <property type="entry name" value="P-loop_NTPase"/>
</dbReference>
<dbReference type="EMBL" id="JASPKY010000003">
    <property type="protein sequence ID" value="KAK9758489.1"/>
    <property type="molecule type" value="Genomic_DNA"/>
</dbReference>
<dbReference type="Pfam" id="PF00270">
    <property type="entry name" value="DEAD"/>
    <property type="match status" value="1"/>
</dbReference>
<dbReference type="GO" id="GO:0003723">
    <property type="term" value="F:RNA binding"/>
    <property type="evidence" value="ECO:0007669"/>
    <property type="project" value="UniProtKB-UniRule"/>
</dbReference>
<dbReference type="PROSITE" id="PS00039">
    <property type="entry name" value="DEAD_ATP_HELICASE"/>
    <property type="match status" value="2"/>
</dbReference>
<evidence type="ECO:0000259" key="8">
    <source>
        <dbReference type="PROSITE" id="PS51192"/>
    </source>
</evidence>
<evidence type="ECO:0000256" key="4">
    <source>
        <dbReference type="ARBA" id="ARBA00022840"/>
    </source>
</evidence>
<accession>A0AAW1NI65</accession>
<feature type="region of interest" description="Disordered" evidence="7">
    <location>
        <begin position="758"/>
        <end position="806"/>
    </location>
</feature>
<dbReference type="PROSITE" id="PS51192">
    <property type="entry name" value="HELICASE_ATP_BIND_1"/>
    <property type="match status" value="1"/>
</dbReference>
<dbReference type="Gene3D" id="3.40.50.300">
    <property type="entry name" value="P-loop containing nucleotide triphosphate hydrolases"/>
    <property type="match status" value="3"/>
</dbReference>
<dbReference type="SMART" id="SM00487">
    <property type="entry name" value="DEXDc"/>
    <property type="match status" value="1"/>
</dbReference>
<evidence type="ECO:0000313" key="10">
    <source>
        <dbReference type="EMBL" id="KAK9758489.1"/>
    </source>
</evidence>
<dbReference type="PROSITE" id="PS51194">
    <property type="entry name" value="HELICASE_CTER"/>
    <property type="match status" value="1"/>
</dbReference>
<evidence type="ECO:0000256" key="2">
    <source>
        <dbReference type="ARBA" id="ARBA00022801"/>
    </source>
</evidence>
<dbReference type="SMART" id="SM01178">
    <property type="entry name" value="DUF4217"/>
    <property type="match status" value="1"/>
</dbReference>
<keyword evidence="5 6" id="KW-0694">RNA-binding</keyword>
<dbReference type="EC" id="3.6.4.13" evidence="6"/>
<evidence type="ECO:0000256" key="7">
    <source>
        <dbReference type="SAM" id="MobiDB-lite"/>
    </source>
</evidence>
<dbReference type="InterPro" id="IPR000629">
    <property type="entry name" value="RNA-helicase_DEAD-box_CS"/>
</dbReference>
<keyword evidence="2 6" id="KW-0378">Hydrolase</keyword>
<dbReference type="InterPro" id="IPR025313">
    <property type="entry name" value="SPB4-like_CTE"/>
</dbReference>
<comment type="catalytic activity">
    <reaction evidence="6">
        <text>ATP + H2O = ADP + phosphate + H(+)</text>
        <dbReference type="Rhea" id="RHEA:13065"/>
        <dbReference type="ChEBI" id="CHEBI:15377"/>
        <dbReference type="ChEBI" id="CHEBI:15378"/>
        <dbReference type="ChEBI" id="CHEBI:30616"/>
        <dbReference type="ChEBI" id="CHEBI:43474"/>
        <dbReference type="ChEBI" id="CHEBI:456216"/>
        <dbReference type="EC" id="3.6.4.13"/>
    </reaction>
</comment>
<feature type="domain" description="Helicase C-terminal" evidence="9">
    <location>
        <begin position="468"/>
        <end position="674"/>
    </location>
</feature>
<evidence type="ECO:0000313" key="11">
    <source>
        <dbReference type="Proteomes" id="UP001458880"/>
    </source>
</evidence>
<comment type="caution">
    <text evidence="10">The sequence shown here is derived from an EMBL/GenBank/DDBJ whole genome shotgun (WGS) entry which is preliminary data.</text>
</comment>
<feature type="domain" description="Helicase ATP-binding" evidence="8">
    <location>
        <begin position="177"/>
        <end position="418"/>
    </location>
</feature>
<comment type="similarity">
    <text evidence="6">Belongs to the DEAD box helicase family.</text>
</comment>
<reference evidence="10 11" key="1">
    <citation type="journal article" date="2024" name="BMC Genomics">
        <title>De novo assembly and annotation of Popillia japonica's genome with initial clues to its potential as an invasive pest.</title>
        <authorList>
            <person name="Cucini C."/>
            <person name="Boschi S."/>
            <person name="Funari R."/>
            <person name="Cardaioli E."/>
            <person name="Iannotti N."/>
            <person name="Marturano G."/>
            <person name="Paoli F."/>
            <person name="Bruttini M."/>
            <person name="Carapelli A."/>
            <person name="Frati F."/>
            <person name="Nardi F."/>
        </authorList>
    </citation>
    <scope>NUCLEOTIDE SEQUENCE [LARGE SCALE GENOMIC DNA]</scope>
    <source>
        <strain evidence="10">DMR45628</strain>
    </source>
</reference>
<protein>
    <recommendedName>
        <fullName evidence="6">ATP-dependent RNA helicase</fullName>
        <ecNumber evidence="6">3.6.4.13</ecNumber>
    </recommendedName>
</protein>
<dbReference type="Proteomes" id="UP001458880">
    <property type="component" value="Unassembled WGS sequence"/>
</dbReference>
<keyword evidence="1 6" id="KW-0547">Nucleotide-binding</keyword>
<keyword evidence="3 6" id="KW-0347">Helicase</keyword>
<dbReference type="AlphaFoldDB" id="A0AAW1NI65"/>
<dbReference type="GO" id="GO:0005524">
    <property type="term" value="F:ATP binding"/>
    <property type="evidence" value="ECO:0007669"/>
    <property type="project" value="UniProtKB-UniRule"/>
</dbReference>
<dbReference type="InterPro" id="IPR011545">
    <property type="entry name" value="DEAD/DEAH_box_helicase_dom"/>
</dbReference>
<dbReference type="InterPro" id="IPR001650">
    <property type="entry name" value="Helicase_C-like"/>
</dbReference>
<dbReference type="CDD" id="cd18787">
    <property type="entry name" value="SF2_C_DEAD"/>
    <property type="match status" value="1"/>
</dbReference>
<dbReference type="SMART" id="SM00490">
    <property type="entry name" value="HELICc"/>
    <property type="match status" value="1"/>
</dbReference>
<name>A0AAW1NI65_POPJA</name>
<keyword evidence="11" id="KW-1185">Reference proteome</keyword>
<organism evidence="10 11">
    <name type="scientific">Popillia japonica</name>
    <name type="common">Japanese beetle</name>
    <dbReference type="NCBI Taxonomy" id="7064"/>
    <lineage>
        <taxon>Eukaryota</taxon>
        <taxon>Metazoa</taxon>
        <taxon>Ecdysozoa</taxon>
        <taxon>Arthropoda</taxon>
        <taxon>Hexapoda</taxon>
        <taxon>Insecta</taxon>
        <taxon>Pterygota</taxon>
        <taxon>Neoptera</taxon>
        <taxon>Endopterygota</taxon>
        <taxon>Coleoptera</taxon>
        <taxon>Polyphaga</taxon>
        <taxon>Scarabaeiformia</taxon>
        <taxon>Scarabaeidae</taxon>
        <taxon>Rutelinae</taxon>
        <taxon>Popillia</taxon>
    </lineage>
</organism>
<comment type="domain">
    <text evidence="6">The Q motif is unique to and characteristic of the DEAD box family of RNA helicases and controls ATP binding and hydrolysis.</text>
</comment>